<proteinExistence type="predicted"/>
<accession>A0A0V1API6</accession>
<feature type="region of interest" description="Disordered" evidence="1">
    <location>
        <begin position="1"/>
        <end position="90"/>
    </location>
</feature>
<dbReference type="InParanoid" id="A0A0V1API6"/>
<evidence type="ECO:0000256" key="1">
    <source>
        <dbReference type="SAM" id="MobiDB-lite"/>
    </source>
</evidence>
<protein>
    <submittedName>
        <fullName evidence="2">Uncharacterized protein</fullName>
    </submittedName>
</protein>
<comment type="caution">
    <text evidence="2">The sequence shown here is derived from an EMBL/GenBank/DDBJ whole genome shotgun (WGS) entry which is preliminary data.</text>
</comment>
<keyword evidence="3" id="KW-1185">Reference proteome</keyword>
<dbReference type="EMBL" id="JYDH01000555">
    <property type="protein sequence ID" value="KRY26131.1"/>
    <property type="molecule type" value="Genomic_DNA"/>
</dbReference>
<evidence type="ECO:0000313" key="3">
    <source>
        <dbReference type="Proteomes" id="UP000054776"/>
    </source>
</evidence>
<dbReference type="AlphaFoldDB" id="A0A0V1API6"/>
<organism evidence="2 3">
    <name type="scientific">Trichinella spiralis</name>
    <name type="common">Trichina worm</name>
    <dbReference type="NCBI Taxonomy" id="6334"/>
    <lineage>
        <taxon>Eukaryota</taxon>
        <taxon>Metazoa</taxon>
        <taxon>Ecdysozoa</taxon>
        <taxon>Nematoda</taxon>
        <taxon>Enoplea</taxon>
        <taxon>Dorylaimia</taxon>
        <taxon>Trichinellida</taxon>
        <taxon>Trichinellidae</taxon>
        <taxon>Trichinella</taxon>
    </lineage>
</organism>
<sequence>MPDESPQETFPQEAAGRLHSPSSRPLPDSFPGRSGIGDVDLSRLPKPSLAFLQPQPELHRINWTASTRTSRRRPNPSDYGHIPESGPRTLGIRALHPKTLASSVPGAFPLHLSCCHCGGQDRWS</sequence>
<name>A0A0V1API6_TRISP</name>
<evidence type="ECO:0000313" key="2">
    <source>
        <dbReference type="EMBL" id="KRY26131.1"/>
    </source>
</evidence>
<reference evidence="2 3" key="1">
    <citation type="submission" date="2015-01" db="EMBL/GenBank/DDBJ databases">
        <title>Evolution of Trichinella species and genotypes.</title>
        <authorList>
            <person name="Korhonen P.K."/>
            <person name="Edoardo P."/>
            <person name="Giuseppe L.R."/>
            <person name="Gasser R.B."/>
        </authorList>
    </citation>
    <scope>NUCLEOTIDE SEQUENCE [LARGE SCALE GENOMIC DNA]</scope>
    <source>
        <strain evidence="2">ISS3</strain>
    </source>
</reference>
<dbReference type="OrthoDB" id="5924909at2759"/>
<dbReference type="Proteomes" id="UP000054776">
    <property type="component" value="Unassembled WGS sequence"/>
</dbReference>
<gene>
    <name evidence="2" type="ORF">T01_5216</name>
</gene>